<dbReference type="SMART" id="SM00385">
    <property type="entry name" value="CYCLIN"/>
    <property type="match status" value="2"/>
</dbReference>
<proteinExistence type="inferred from homology"/>
<evidence type="ECO:0000313" key="9">
    <source>
        <dbReference type="Ensembl" id="ENSAZOP00000030912.1"/>
    </source>
</evidence>
<dbReference type="PIRSF" id="PIRSF001771">
    <property type="entry name" value="Cyclin_A_B_D_E"/>
    <property type="match status" value="1"/>
</dbReference>
<dbReference type="CDD" id="cd20510">
    <property type="entry name" value="CYCLIN_CCNB3_rpt2"/>
    <property type="match status" value="1"/>
</dbReference>
<dbReference type="Ensembl" id="ENSAZOT00000033045.1">
    <property type="protein sequence ID" value="ENSAZOP00000030908.1"/>
    <property type="gene ID" value="ENSAZOG00000019202.1"/>
</dbReference>
<dbReference type="GO" id="GO:0051301">
    <property type="term" value="P:cell division"/>
    <property type="evidence" value="ECO:0007669"/>
    <property type="project" value="UniProtKB-KW"/>
</dbReference>
<dbReference type="InterPro" id="IPR004367">
    <property type="entry name" value="Cyclin_C-dom"/>
</dbReference>
<keyword evidence="2" id="KW-0132">Cell division</keyword>
<evidence type="ECO:0000256" key="2">
    <source>
        <dbReference type="ARBA" id="ARBA00022618"/>
    </source>
</evidence>
<keyword evidence="3 5" id="KW-0195">Cyclin</keyword>
<evidence type="ECO:0008006" key="11">
    <source>
        <dbReference type="Google" id="ProtNLM"/>
    </source>
</evidence>
<evidence type="ECO:0000256" key="1">
    <source>
        <dbReference type="ARBA" id="ARBA00006955"/>
    </source>
</evidence>
<dbReference type="CDD" id="cd20508">
    <property type="entry name" value="CYCLIN_CCNB3_rpt1"/>
    <property type="match status" value="1"/>
</dbReference>
<dbReference type="PANTHER" id="PTHR10177">
    <property type="entry name" value="CYCLINS"/>
    <property type="match status" value="1"/>
</dbReference>
<feature type="compositionally biased region" description="Low complexity" evidence="6">
    <location>
        <begin position="122"/>
        <end position="131"/>
    </location>
</feature>
<dbReference type="InterPro" id="IPR036915">
    <property type="entry name" value="Cyclin-like_sf"/>
</dbReference>
<dbReference type="Pfam" id="PF00134">
    <property type="entry name" value="Cyclin_N"/>
    <property type="match status" value="1"/>
</dbReference>
<accession>A0A8B9W3B1</accession>
<dbReference type="Gene3D" id="1.10.472.10">
    <property type="entry name" value="Cyclin-like"/>
    <property type="match status" value="2"/>
</dbReference>
<evidence type="ECO:0000256" key="4">
    <source>
        <dbReference type="ARBA" id="ARBA00023306"/>
    </source>
</evidence>
<dbReference type="Ensembl" id="ENSAZOT00000033053.1">
    <property type="protein sequence ID" value="ENSAZOP00000030916.1"/>
    <property type="gene ID" value="ENSAZOG00000019202.1"/>
</dbReference>
<dbReference type="PROSITE" id="PS00292">
    <property type="entry name" value="CYCLINS"/>
    <property type="match status" value="1"/>
</dbReference>
<dbReference type="InterPro" id="IPR048258">
    <property type="entry name" value="Cyclins_cyclin-box"/>
</dbReference>
<dbReference type="FunFam" id="1.10.472.10:FF:000001">
    <property type="entry name" value="G2/mitotic-specific cyclin"/>
    <property type="match status" value="1"/>
</dbReference>
<feature type="domain" description="Cyclin-like" evidence="7">
    <location>
        <begin position="218"/>
        <end position="302"/>
    </location>
</feature>
<feature type="region of interest" description="Disordered" evidence="6">
    <location>
        <begin position="1"/>
        <end position="160"/>
    </location>
</feature>
<comment type="similarity">
    <text evidence="1">Belongs to the cyclin family. Cyclin AB subfamily.</text>
</comment>
<dbReference type="InterPro" id="IPR046965">
    <property type="entry name" value="Cyclin_A/B-like"/>
</dbReference>
<dbReference type="InterPro" id="IPR013763">
    <property type="entry name" value="Cyclin-like_dom"/>
</dbReference>
<keyword evidence="4" id="KW-0131">Cell cycle</keyword>
<evidence type="ECO:0000256" key="6">
    <source>
        <dbReference type="SAM" id="MobiDB-lite"/>
    </source>
</evidence>
<evidence type="ECO:0000259" key="7">
    <source>
        <dbReference type="SMART" id="SM00385"/>
    </source>
</evidence>
<dbReference type="SUPFAM" id="SSF47954">
    <property type="entry name" value="Cyclin-like"/>
    <property type="match status" value="2"/>
</dbReference>
<feature type="domain" description="Cyclin-like" evidence="7">
    <location>
        <begin position="315"/>
        <end position="399"/>
    </location>
</feature>
<sequence length="438" mass="49774">MGPYGAPQPHGNPHFFMGTTSGVPPTRVGPAVPSRRPRKRMPVARNTKTLSTKQPRAGKGAPITENVAPEKEESCQAKRSPSSPQGGPKKRSAFGDLTNAHKNQAVAGKKDGVKSAPRKAPRAPAAKNNEANLKKSLKKTPLTEESEESEKDPVPEEPVQAPVLEDIDKEQLGDPYANAQYAKDIFDYMREREEKFLLPDYMEKQVDISREMRAILVDWMVEVQENFELNHETLYLAVKLVDHYLVEVVSMKDKLQLIGSTAVLIASKFEEQCPPCVDDFLYICDDAYKREELVAMEKSILRTLNFDINIPIPYRFLRRFAKCARVNMETLTLARFLCEMTLQEYDYARERPSKLAASCLLLALTMKNLGGWTPTLEYYSGYRAQDLHPLVKRLNFLLTYQPCDKLKAVRTKYSHRLFFEVAKMTPLDMLKLEEKLKS</sequence>
<evidence type="ECO:0000313" key="10">
    <source>
        <dbReference type="Proteomes" id="UP000694549"/>
    </source>
</evidence>
<feature type="domain" description="Cyclin C-terminal" evidence="8">
    <location>
        <begin position="311"/>
        <end position="427"/>
    </location>
</feature>
<dbReference type="GO" id="GO:0044772">
    <property type="term" value="P:mitotic cell cycle phase transition"/>
    <property type="evidence" value="ECO:0007669"/>
    <property type="project" value="InterPro"/>
</dbReference>
<evidence type="ECO:0000259" key="8">
    <source>
        <dbReference type="SMART" id="SM01332"/>
    </source>
</evidence>
<dbReference type="Ensembl" id="ENSAZOT00000033049.1">
    <property type="protein sequence ID" value="ENSAZOP00000030912.1"/>
    <property type="gene ID" value="ENSAZOG00000019202.1"/>
</dbReference>
<evidence type="ECO:0000256" key="3">
    <source>
        <dbReference type="ARBA" id="ARBA00023127"/>
    </source>
</evidence>
<reference evidence="9" key="1">
    <citation type="submission" date="2025-05" db="UniProtKB">
        <authorList>
            <consortium name="Ensembl"/>
        </authorList>
    </citation>
    <scope>IDENTIFICATION</scope>
</reference>
<dbReference type="GO" id="GO:0016538">
    <property type="term" value="F:cyclin-dependent protein serine/threonine kinase regulator activity"/>
    <property type="evidence" value="ECO:0007669"/>
    <property type="project" value="InterPro"/>
</dbReference>
<keyword evidence="10" id="KW-1185">Reference proteome</keyword>
<name>A0A8B9W3B1_9AVES</name>
<dbReference type="InterPro" id="IPR039361">
    <property type="entry name" value="Cyclin"/>
</dbReference>
<dbReference type="Ensembl" id="ENSAZOT00000033047.1">
    <property type="protein sequence ID" value="ENSAZOP00000030910.1"/>
    <property type="gene ID" value="ENSAZOG00000019202.1"/>
</dbReference>
<evidence type="ECO:0000256" key="5">
    <source>
        <dbReference type="RuleBase" id="RU000383"/>
    </source>
</evidence>
<dbReference type="AlphaFoldDB" id="A0A8B9W3B1"/>
<dbReference type="InterPro" id="IPR006671">
    <property type="entry name" value="Cyclin_N"/>
</dbReference>
<dbReference type="Pfam" id="PF02984">
    <property type="entry name" value="Cyclin_C"/>
    <property type="match status" value="1"/>
</dbReference>
<dbReference type="Proteomes" id="UP000694549">
    <property type="component" value="Unplaced"/>
</dbReference>
<dbReference type="SMART" id="SM01332">
    <property type="entry name" value="Cyclin_C"/>
    <property type="match status" value="1"/>
</dbReference>
<organism evidence="9 10">
    <name type="scientific">Anas zonorhyncha</name>
    <name type="common">Eastern spot-billed duck</name>
    <dbReference type="NCBI Taxonomy" id="75864"/>
    <lineage>
        <taxon>Eukaryota</taxon>
        <taxon>Metazoa</taxon>
        <taxon>Chordata</taxon>
        <taxon>Craniata</taxon>
        <taxon>Vertebrata</taxon>
        <taxon>Euteleostomi</taxon>
        <taxon>Archelosauria</taxon>
        <taxon>Archosauria</taxon>
        <taxon>Dinosauria</taxon>
        <taxon>Saurischia</taxon>
        <taxon>Theropoda</taxon>
        <taxon>Coelurosauria</taxon>
        <taxon>Aves</taxon>
        <taxon>Neognathae</taxon>
        <taxon>Galloanserae</taxon>
        <taxon>Anseriformes</taxon>
        <taxon>Anatidae</taxon>
        <taxon>Anatinae</taxon>
        <taxon>Anas</taxon>
    </lineage>
</organism>
<dbReference type="Ensembl" id="ENSAZOT00000033056.1">
    <property type="protein sequence ID" value="ENSAZOP00000030919.1"/>
    <property type="gene ID" value="ENSAZOG00000019202.1"/>
</dbReference>
<protein>
    <recommendedName>
        <fullName evidence="11">G2/mitotic-specific cyclin-B3</fullName>
    </recommendedName>
</protein>